<dbReference type="Gene3D" id="3.30.40.10">
    <property type="entry name" value="Zinc/RING finger domain, C3HC4 (zinc finger)"/>
    <property type="match status" value="1"/>
</dbReference>
<evidence type="ECO:0000256" key="5">
    <source>
        <dbReference type="SAM" id="MobiDB-lite"/>
    </source>
</evidence>
<dbReference type="GO" id="GO:0061630">
    <property type="term" value="F:ubiquitin protein ligase activity"/>
    <property type="evidence" value="ECO:0007669"/>
    <property type="project" value="TreeGrafter"/>
</dbReference>
<keyword evidence="1" id="KW-0479">Metal-binding</keyword>
<dbReference type="OrthoDB" id="8062037at2759"/>
<dbReference type="PANTHER" id="PTHR15710">
    <property type="entry name" value="E3 UBIQUITIN-PROTEIN LIGASE PRAJA"/>
    <property type="match status" value="1"/>
</dbReference>
<evidence type="ECO:0000256" key="2">
    <source>
        <dbReference type="ARBA" id="ARBA00022771"/>
    </source>
</evidence>
<dbReference type="InParanoid" id="A0A0C3HDQ3"/>
<organism evidence="7 8">
    <name type="scientific">Oidiodendron maius (strain Zn)</name>
    <dbReference type="NCBI Taxonomy" id="913774"/>
    <lineage>
        <taxon>Eukaryota</taxon>
        <taxon>Fungi</taxon>
        <taxon>Dikarya</taxon>
        <taxon>Ascomycota</taxon>
        <taxon>Pezizomycotina</taxon>
        <taxon>Leotiomycetes</taxon>
        <taxon>Leotiomycetes incertae sedis</taxon>
        <taxon>Myxotrichaceae</taxon>
        <taxon>Oidiodendron</taxon>
    </lineage>
</organism>
<dbReference type="GO" id="GO:0005737">
    <property type="term" value="C:cytoplasm"/>
    <property type="evidence" value="ECO:0007669"/>
    <property type="project" value="TreeGrafter"/>
</dbReference>
<protein>
    <recommendedName>
        <fullName evidence="6">RING-type domain-containing protein</fullName>
    </recommendedName>
</protein>
<keyword evidence="8" id="KW-1185">Reference proteome</keyword>
<reference evidence="7 8" key="1">
    <citation type="submission" date="2014-04" db="EMBL/GenBank/DDBJ databases">
        <authorList>
            <consortium name="DOE Joint Genome Institute"/>
            <person name="Kuo A."/>
            <person name="Martino E."/>
            <person name="Perotto S."/>
            <person name="Kohler A."/>
            <person name="Nagy L.G."/>
            <person name="Floudas D."/>
            <person name="Copeland A."/>
            <person name="Barry K.W."/>
            <person name="Cichocki N."/>
            <person name="Veneault-Fourrey C."/>
            <person name="LaButti K."/>
            <person name="Lindquist E.A."/>
            <person name="Lipzen A."/>
            <person name="Lundell T."/>
            <person name="Morin E."/>
            <person name="Murat C."/>
            <person name="Sun H."/>
            <person name="Tunlid A."/>
            <person name="Henrissat B."/>
            <person name="Grigoriev I.V."/>
            <person name="Hibbett D.S."/>
            <person name="Martin F."/>
            <person name="Nordberg H.P."/>
            <person name="Cantor M.N."/>
            <person name="Hua S.X."/>
        </authorList>
    </citation>
    <scope>NUCLEOTIDE SEQUENCE [LARGE SCALE GENOMIC DNA]</scope>
    <source>
        <strain evidence="7 8">Zn</strain>
    </source>
</reference>
<reference evidence="8" key="2">
    <citation type="submission" date="2015-01" db="EMBL/GenBank/DDBJ databases">
        <title>Evolutionary Origins and Diversification of the Mycorrhizal Mutualists.</title>
        <authorList>
            <consortium name="DOE Joint Genome Institute"/>
            <consortium name="Mycorrhizal Genomics Consortium"/>
            <person name="Kohler A."/>
            <person name="Kuo A."/>
            <person name="Nagy L.G."/>
            <person name="Floudas D."/>
            <person name="Copeland A."/>
            <person name="Barry K.W."/>
            <person name="Cichocki N."/>
            <person name="Veneault-Fourrey C."/>
            <person name="LaButti K."/>
            <person name="Lindquist E.A."/>
            <person name="Lipzen A."/>
            <person name="Lundell T."/>
            <person name="Morin E."/>
            <person name="Murat C."/>
            <person name="Riley R."/>
            <person name="Ohm R."/>
            <person name="Sun H."/>
            <person name="Tunlid A."/>
            <person name="Henrissat B."/>
            <person name="Grigoriev I.V."/>
            <person name="Hibbett D.S."/>
            <person name="Martin F."/>
        </authorList>
    </citation>
    <scope>NUCLEOTIDE SEQUENCE [LARGE SCALE GENOMIC DNA]</scope>
    <source>
        <strain evidence="8">Zn</strain>
    </source>
</reference>
<gene>
    <name evidence="7" type="ORF">OIDMADRAFT_41934</name>
</gene>
<name>A0A0C3HDQ3_OIDMZ</name>
<dbReference type="InterPro" id="IPR013083">
    <property type="entry name" value="Znf_RING/FYVE/PHD"/>
</dbReference>
<evidence type="ECO:0000256" key="1">
    <source>
        <dbReference type="ARBA" id="ARBA00022723"/>
    </source>
</evidence>
<sequence>MSNPYEVEHNIKERPKARTRRPSMSSFFNQLSQVETDSPGQVHHNPHAIPTPVDMAAVNRLLQDQYLTLLQSADNPQNSELLNHLIEELQQAIDSPPEKVAGVPQSYLDSLDRVPKKALKKTDTCPICGDAFLDDPYPLVVELPCHKTHRFDLDCVGPWLRLNGTCPLDRKDLAKKKEVVKTKDDEDDEEDYESMYA</sequence>
<dbReference type="STRING" id="913774.A0A0C3HDQ3"/>
<dbReference type="InterPro" id="IPR001841">
    <property type="entry name" value="Znf_RING"/>
</dbReference>
<dbReference type="PROSITE" id="PS50089">
    <property type="entry name" value="ZF_RING_2"/>
    <property type="match status" value="1"/>
</dbReference>
<dbReference type="EMBL" id="KN832876">
    <property type="protein sequence ID" value="KIN01335.1"/>
    <property type="molecule type" value="Genomic_DNA"/>
</dbReference>
<feature type="domain" description="RING-type" evidence="6">
    <location>
        <begin position="125"/>
        <end position="170"/>
    </location>
</feature>
<dbReference type="Proteomes" id="UP000054321">
    <property type="component" value="Unassembled WGS sequence"/>
</dbReference>
<feature type="compositionally biased region" description="Acidic residues" evidence="5">
    <location>
        <begin position="185"/>
        <end position="197"/>
    </location>
</feature>
<feature type="region of interest" description="Disordered" evidence="5">
    <location>
        <begin position="177"/>
        <end position="197"/>
    </location>
</feature>
<keyword evidence="2 4" id="KW-0863">Zinc-finger</keyword>
<dbReference type="Pfam" id="PF13639">
    <property type="entry name" value="zf-RING_2"/>
    <property type="match status" value="1"/>
</dbReference>
<dbReference type="SUPFAM" id="SSF57850">
    <property type="entry name" value="RING/U-box"/>
    <property type="match status" value="1"/>
</dbReference>
<evidence type="ECO:0000259" key="6">
    <source>
        <dbReference type="PROSITE" id="PS50089"/>
    </source>
</evidence>
<proteinExistence type="predicted"/>
<dbReference type="AlphaFoldDB" id="A0A0C3HDQ3"/>
<feature type="compositionally biased region" description="Basic and acidic residues" evidence="5">
    <location>
        <begin position="1"/>
        <end position="16"/>
    </location>
</feature>
<evidence type="ECO:0000256" key="3">
    <source>
        <dbReference type="ARBA" id="ARBA00022833"/>
    </source>
</evidence>
<dbReference type="GO" id="GO:0008270">
    <property type="term" value="F:zinc ion binding"/>
    <property type="evidence" value="ECO:0007669"/>
    <property type="project" value="UniProtKB-KW"/>
</dbReference>
<dbReference type="PANTHER" id="PTHR15710:SF241">
    <property type="entry name" value="RING-TYPE DOMAIN-CONTAINING PROTEIN"/>
    <property type="match status" value="1"/>
</dbReference>
<feature type="region of interest" description="Disordered" evidence="5">
    <location>
        <begin position="1"/>
        <end position="23"/>
    </location>
</feature>
<evidence type="ECO:0000256" key="4">
    <source>
        <dbReference type="PROSITE-ProRule" id="PRU00175"/>
    </source>
</evidence>
<accession>A0A0C3HDQ3</accession>
<dbReference type="GO" id="GO:0016567">
    <property type="term" value="P:protein ubiquitination"/>
    <property type="evidence" value="ECO:0007669"/>
    <property type="project" value="TreeGrafter"/>
</dbReference>
<dbReference type="FunCoup" id="A0A0C3HDQ3">
    <property type="interactions" value="11"/>
</dbReference>
<keyword evidence="3" id="KW-0862">Zinc</keyword>
<evidence type="ECO:0000313" key="7">
    <source>
        <dbReference type="EMBL" id="KIN01335.1"/>
    </source>
</evidence>
<dbReference type="HOGENOM" id="CLU_076142_0_1_1"/>
<evidence type="ECO:0000313" key="8">
    <source>
        <dbReference type="Proteomes" id="UP000054321"/>
    </source>
</evidence>